<evidence type="ECO:0000259" key="1">
    <source>
        <dbReference type="Pfam" id="PF08486"/>
    </source>
</evidence>
<dbReference type="InterPro" id="IPR013486">
    <property type="entry name" value="SpoIID/LytB"/>
</dbReference>
<dbReference type="Pfam" id="PF08486">
    <property type="entry name" value="SpoIID"/>
    <property type="match status" value="1"/>
</dbReference>
<dbReference type="Proteomes" id="UP000266089">
    <property type="component" value="Unassembled WGS sequence"/>
</dbReference>
<reference evidence="2 3" key="1">
    <citation type="submission" date="2018-08" db="EMBL/GenBank/DDBJ databases">
        <title>Meiothermus cateniformans JCM 15151 genome sequencing project.</title>
        <authorList>
            <person name="Da Costa M.S."/>
            <person name="Albuquerque L."/>
            <person name="Raposo P."/>
            <person name="Froufe H.J.C."/>
            <person name="Barroso C.S."/>
            <person name="Egas C."/>
        </authorList>
    </citation>
    <scope>NUCLEOTIDE SEQUENCE [LARGE SCALE GENOMIC DNA]</scope>
    <source>
        <strain evidence="2 3">JCM 15151</strain>
    </source>
</reference>
<feature type="domain" description="Sporulation stage II protein D amidase enhancer LytB N-terminal" evidence="1">
    <location>
        <begin position="155"/>
        <end position="246"/>
    </location>
</feature>
<dbReference type="GO" id="GO:0030288">
    <property type="term" value="C:outer membrane-bounded periplasmic space"/>
    <property type="evidence" value="ECO:0007669"/>
    <property type="project" value="TreeGrafter"/>
</dbReference>
<dbReference type="InterPro" id="IPR013693">
    <property type="entry name" value="SpoIID/LytB_N"/>
</dbReference>
<comment type="caution">
    <text evidence="2">The sequence shown here is derived from an EMBL/GenBank/DDBJ whole genome shotgun (WGS) entry which is preliminary data.</text>
</comment>
<sequence>MTRMKLAFLLVPALGAALLFGTLNPKQNLPRPAPSGQSIRVLLSYEPGATSFEEKYLFPTLRLLPLGGSVQVSSGPDRESLRPVVTVFADKPLTFTPQNNRLAATFEGLNFALDRVVQLKPADPSAPVQYRLPSTARPGPAPEYPGELWLELRSNGLLVVNRVDYQDYLKGVLPSEMPPHFHPEALKAQAVAARTYALVRQQADTYWKQFGADVDDSSSEQVYNQTRRHPATDAAVEATHNQILTFAGRPIQSFFFSTSPGATASIEEVWMDRPPAPYLKGRPQTNPIQVSIESEAEALAFFQNWNPEGFYDAISPFWRWKLHLSREELEALLSRTLPERARLAPQFVQTPEGPLSPEAPGFKLGTLQKITVLKRTTGGYVTALEIQTSSGRYVVQRESHIRSLLRPDKAFTGGADVLLELWQGGPRLNFPNLPSTAFALQEERDERGNLLGLTFWGGGFGHGVGMSQYGALGLARRGYGYRAILEHFYPGTTLTMLNTRNKR</sequence>
<dbReference type="PANTHER" id="PTHR30032:SF4">
    <property type="entry name" value="AMIDASE ENHANCER"/>
    <property type="match status" value="1"/>
</dbReference>
<dbReference type="RefSeq" id="WP_119361826.1">
    <property type="nucleotide sequence ID" value="NZ_JBHSXZ010000061.1"/>
</dbReference>
<evidence type="ECO:0000313" key="2">
    <source>
        <dbReference type="EMBL" id="RIH74634.1"/>
    </source>
</evidence>
<dbReference type="NCBIfam" id="TIGR02669">
    <property type="entry name" value="SpoIID_LytB"/>
    <property type="match status" value="1"/>
</dbReference>
<dbReference type="OrthoDB" id="9794671at2"/>
<dbReference type="AlphaFoldDB" id="A0A399DQM2"/>
<organism evidence="2 3">
    <name type="scientific">Meiothermus taiwanensis</name>
    <dbReference type="NCBI Taxonomy" id="172827"/>
    <lineage>
        <taxon>Bacteria</taxon>
        <taxon>Thermotogati</taxon>
        <taxon>Deinococcota</taxon>
        <taxon>Deinococci</taxon>
        <taxon>Thermales</taxon>
        <taxon>Thermaceae</taxon>
        <taxon>Meiothermus</taxon>
    </lineage>
</organism>
<evidence type="ECO:0000313" key="3">
    <source>
        <dbReference type="Proteomes" id="UP000266089"/>
    </source>
</evidence>
<accession>A0A399DQM2</accession>
<dbReference type="GO" id="GO:0030435">
    <property type="term" value="P:sporulation resulting in formation of a cellular spore"/>
    <property type="evidence" value="ECO:0007669"/>
    <property type="project" value="InterPro"/>
</dbReference>
<dbReference type="InterPro" id="IPR051922">
    <property type="entry name" value="Bact_Sporulation_Assoc"/>
</dbReference>
<gene>
    <name evidence="2" type="primary">lytB_2</name>
    <name evidence="2" type="ORF">Mcate_02629</name>
</gene>
<dbReference type="PANTHER" id="PTHR30032">
    <property type="entry name" value="N-ACETYLMURAMOYL-L-ALANINE AMIDASE-RELATED"/>
    <property type="match status" value="1"/>
</dbReference>
<protein>
    <submittedName>
        <fullName evidence="2">Amidase enhancer</fullName>
    </submittedName>
</protein>
<dbReference type="EMBL" id="QWKX01000102">
    <property type="protein sequence ID" value="RIH74634.1"/>
    <property type="molecule type" value="Genomic_DNA"/>
</dbReference>
<name>A0A399DQM2_9DEIN</name>
<proteinExistence type="predicted"/>